<accession>A0A6A6TA14</accession>
<feature type="domain" description="Carboxymuconolactone decarboxylase-like" evidence="1">
    <location>
        <begin position="33"/>
        <end position="101"/>
    </location>
</feature>
<sequence>YGSSFQLKDADGNLLGPFGPLSFTTNTLLPYLNYTSATTQVGVITPKERELATLATVSVTGSEYIIYAHKKIGISVGLTQKQVNDAAKGHVPNKLGDREQYVYVLALKLANDYGSISDRTFKNAVKELGRNGTSQVAQMVGSYLLSSVLVNLADVKVP</sequence>
<evidence type="ECO:0000313" key="3">
    <source>
        <dbReference type="Proteomes" id="UP000799324"/>
    </source>
</evidence>
<dbReference type="PANTHER" id="PTHR34846:SF11">
    <property type="entry name" value="4-CARBOXYMUCONOLACTONE DECARBOXYLASE FAMILY PROTEIN (AFU_ORTHOLOGUE AFUA_6G11590)"/>
    <property type="match status" value="1"/>
</dbReference>
<name>A0A6A6TA14_9PLEO</name>
<dbReference type="Pfam" id="PF02627">
    <property type="entry name" value="CMD"/>
    <property type="match status" value="1"/>
</dbReference>
<dbReference type="Gene3D" id="1.20.1290.10">
    <property type="entry name" value="AhpD-like"/>
    <property type="match status" value="1"/>
</dbReference>
<dbReference type="SUPFAM" id="SSF69118">
    <property type="entry name" value="AhpD-like"/>
    <property type="match status" value="1"/>
</dbReference>
<dbReference type="AlphaFoldDB" id="A0A6A6TA14"/>
<keyword evidence="3" id="KW-1185">Reference proteome</keyword>
<dbReference type="GO" id="GO:0051920">
    <property type="term" value="F:peroxiredoxin activity"/>
    <property type="evidence" value="ECO:0007669"/>
    <property type="project" value="InterPro"/>
</dbReference>
<protein>
    <recommendedName>
        <fullName evidence="1">Carboxymuconolactone decarboxylase-like domain-containing protein</fullName>
    </recommendedName>
</protein>
<gene>
    <name evidence="2" type="ORF">K491DRAFT_553035</name>
</gene>
<dbReference type="OrthoDB" id="2567457at2759"/>
<proteinExistence type="predicted"/>
<dbReference type="PANTHER" id="PTHR34846">
    <property type="entry name" value="4-CARBOXYMUCONOLACTONE DECARBOXYLASE FAMILY PROTEIN (AFU_ORTHOLOGUE AFUA_6G11590)"/>
    <property type="match status" value="1"/>
</dbReference>
<reference evidence="2" key="1">
    <citation type="journal article" date="2020" name="Stud. Mycol.">
        <title>101 Dothideomycetes genomes: a test case for predicting lifestyles and emergence of pathogens.</title>
        <authorList>
            <person name="Haridas S."/>
            <person name="Albert R."/>
            <person name="Binder M."/>
            <person name="Bloem J."/>
            <person name="Labutti K."/>
            <person name="Salamov A."/>
            <person name="Andreopoulos B."/>
            <person name="Baker S."/>
            <person name="Barry K."/>
            <person name="Bills G."/>
            <person name="Bluhm B."/>
            <person name="Cannon C."/>
            <person name="Castanera R."/>
            <person name="Culley D."/>
            <person name="Daum C."/>
            <person name="Ezra D."/>
            <person name="Gonzalez J."/>
            <person name="Henrissat B."/>
            <person name="Kuo A."/>
            <person name="Liang C."/>
            <person name="Lipzen A."/>
            <person name="Lutzoni F."/>
            <person name="Magnuson J."/>
            <person name="Mondo S."/>
            <person name="Nolan M."/>
            <person name="Ohm R."/>
            <person name="Pangilinan J."/>
            <person name="Park H.-J."/>
            <person name="Ramirez L."/>
            <person name="Alfaro M."/>
            <person name="Sun H."/>
            <person name="Tritt A."/>
            <person name="Yoshinaga Y."/>
            <person name="Zwiers L.-H."/>
            <person name="Turgeon B."/>
            <person name="Goodwin S."/>
            <person name="Spatafora J."/>
            <person name="Crous P."/>
            <person name="Grigoriev I."/>
        </authorList>
    </citation>
    <scope>NUCLEOTIDE SEQUENCE</scope>
    <source>
        <strain evidence="2">CBS 122681</strain>
    </source>
</reference>
<feature type="non-terminal residue" evidence="2">
    <location>
        <position position="1"/>
    </location>
</feature>
<dbReference type="EMBL" id="MU004334">
    <property type="protein sequence ID" value="KAF2656620.1"/>
    <property type="molecule type" value="Genomic_DNA"/>
</dbReference>
<dbReference type="Proteomes" id="UP000799324">
    <property type="component" value="Unassembled WGS sequence"/>
</dbReference>
<dbReference type="InterPro" id="IPR003779">
    <property type="entry name" value="CMD-like"/>
</dbReference>
<evidence type="ECO:0000259" key="1">
    <source>
        <dbReference type="Pfam" id="PF02627"/>
    </source>
</evidence>
<dbReference type="InterPro" id="IPR029032">
    <property type="entry name" value="AhpD-like"/>
</dbReference>
<evidence type="ECO:0000313" key="2">
    <source>
        <dbReference type="EMBL" id="KAF2656620.1"/>
    </source>
</evidence>
<organism evidence="2 3">
    <name type="scientific">Lophiostoma macrostomum CBS 122681</name>
    <dbReference type="NCBI Taxonomy" id="1314788"/>
    <lineage>
        <taxon>Eukaryota</taxon>
        <taxon>Fungi</taxon>
        <taxon>Dikarya</taxon>
        <taxon>Ascomycota</taxon>
        <taxon>Pezizomycotina</taxon>
        <taxon>Dothideomycetes</taxon>
        <taxon>Pleosporomycetidae</taxon>
        <taxon>Pleosporales</taxon>
        <taxon>Lophiostomataceae</taxon>
        <taxon>Lophiostoma</taxon>
    </lineage>
</organism>
<feature type="non-terminal residue" evidence="2">
    <location>
        <position position="158"/>
    </location>
</feature>